<reference evidence="1" key="1">
    <citation type="submission" date="2021-06" db="EMBL/GenBank/DDBJ databases">
        <authorList>
            <person name="Kallberg Y."/>
            <person name="Tangrot J."/>
            <person name="Rosling A."/>
        </authorList>
    </citation>
    <scope>NUCLEOTIDE SEQUENCE</scope>
    <source>
        <strain evidence="1">MT106</strain>
    </source>
</reference>
<evidence type="ECO:0000313" key="2">
    <source>
        <dbReference type="Proteomes" id="UP000789831"/>
    </source>
</evidence>
<dbReference type="EMBL" id="CAJVPL010003742">
    <property type="protein sequence ID" value="CAG8637701.1"/>
    <property type="molecule type" value="Genomic_DNA"/>
</dbReference>
<organism evidence="1 2">
    <name type="scientific">Ambispora gerdemannii</name>
    <dbReference type="NCBI Taxonomy" id="144530"/>
    <lineage>
        <taxon>Eukaryota</taxon>
        <taxon>Fungi</taxon>
        <taxon>Fungi incertae sedis</taxon>
        <taxon>Mucoromycota</taxon>
        <taxon>Glomeromycotina</taxon>
        <taxon>Glomeromycetes</taxon>
        <taxon>Archaeosporales</taxon>
        <taxon>Ambisporaceae</taxon>
        <taxon>Ambispora</taxon>
    </lineage>
</organism>
<feature type="non-terminal residue" evidence="1">
    <location>
        <position position="1"/>
    </location>
</feature>
<sequence length="59" mass="6723">KIKYCDINKMNDMWNNIYPALGDVTNQPAGKKRSTTDITNTTSKKRKSVIPSVNQFYLA</sequence>
<comment type="caution">
    <text evidence="1">The sequence shown here is derived from an EMBL/GenBank/DDBJ whole genome shotgun (WGS) entry which is preliminary data.</text>
</comment>
<accession>A0A9N9GVP0</accession>
<name>A0A9N9GVP0_9GLOM</name>
<proteinExistence type="predicted"/>
<keyword evidence="2" id="KW-1185">Reference proteome</keyword>
<dbReference type="AlphaFoldDB" id="A0A9N9GVP0"/>
<evidence type="ECO:0000313" key="1">
    <source>
        <dbReference type="EMBL" id="CAG8637701.1"/>
    </source>
</evidence>
<protein>
    <submittedName>
        <fullName evidence="1">1131_t:CDS:1</fullName>
    </submittedName>
</protein>
<gene>
    <name evidence="1" type="ORF">AGERDE_LOCUS10826</name>
</gene>
<dbReference type="Proteomes" id="UP000789831">
    <property type="component" value="Unassembled WGS sequence"/>
</dbReference>